<proteinExistence type="predicted"/>
<dbReference type="InterPro" id="IPR003439">
    <property type="entry name" value="ABC_transporter-like_ATP-bd"/>
</dbReference>
<keyword evidence="2" id="KW-0547">Nucleotide-binding</keyword>
<dbReference type="InterPro" id="IPR027417">
    <property type="entry name" value="P-loop_NTPase"/>
</dbReference>
<evidence type="ECO:0000256" key="4">
    <source>
        <dbReference type="ARBA" id="ARBA00022967"/>
    </source>
</evidence>
<evidence type="ECO:0000256" key="1">
    <source>
        <dbReference type="ARBA" id="ARBA00022448"/>
    </source>
</evidence>
<keyword evidence="4" id="KW-1278">Translocase</keyword>
<gene>
    <name evidence="6" type="ORF">A3F84_26750</name>
</gene>
<dbReference type="PANTHER" id="PTHR42794:SF1">
    <property type="entry name" value="HEMIN IMPORT ATP-BINDING PROTEIN HMUV"/>
    <property type="match status" value="1"/>
</dbReference>
<keyword evidence="3" id="KW-0067">ATP-binding</keyword>
<dbReference type="Pfam" id="PF00005">
    <property type="entry name" value="ABC_tran"/>
    <property type="match status" value="1"/>
</dbReference>
<dbReference type="EMBL" id="MFKF01000239">
    <property type="protein sequence ID" value="OGG49116.1"/>
    <property type="molecule type" value="Genomic_DNA"/>
</dbReference>
<dbReference type="SMART" id="SM00382">
    <property type="entry name" value="AAA"/>
    <property type="match status" value="1"/>
</dbReference>
<reference evidence="6 7" key="1">
    <citation type="journal article" date="2016" name="Nat. Commun.">
        <title>Thousands of microbial genomes shed light on interconnected biogeochemical processes in an aquifer system.</title>
        <authorList>
            <person name="Anantharaman K."/>
            <person name="Brown C.T."/>
            <person name="Hug L.A."/>
            <person name="Sharon I."/>
            <person name="Castelle C.J."/>
            <person name="Probst A.J."/>
            <person name="Thomas B.C."/>
            <person name="Singh A."/>
            <person name="Wilkins M.J."/>
            <person name="Karaoz U."/>
            <person name="Brodie E.L."/>
            <person name="Williams K.H."/>
            <person name="Hubbard S.S."/>
            <person name="Banfield J.F."/>
        </authorList>
    </citation>
    <scope>NUCLEOTIDE SEQUENCE [LARGE SCALE GENOMIC DNA]</scope>
    <source>
        <strain evidence="7">RIFCSPLOWO2_12_FULL_64_10</strain>
    </source>
</reference>
<dbReference type="InterPro" id="IPR017871">
    <property type="entry name" value="ABC_transporter-like_CS"/>
</dbReference>
<dbReference type="GO" id="GO:0005524">
    <property type="term" value="F:ATP binding"/>
    <property type="evidence" value="ECO:0007669"/>
    <property type="project" value="UniProtKB-KW"/>
</dbReference>
<organism evidence="6 7">
    <name type="scientific">Handelsmanbacteria sp. (strain RIFCSPLOWO2_12_FULL_64_10)</name>
    <dbReference type="NCBI Taxonomy" id="1817868"/>
    <lineage>
        <taxon>Bacteria</taxon>
        <taxon>Candidatus Handelsmaniibacteriota</taxon>
    </lineage>
</organism>
<dbReference type="FunFam" id="3.40.50.300:FF:000134">
    <property type="entry name" value="Iron-enterobactin ABC transporter ATP-binding protein"/>
    <property type="match status" value="1"/>
</dbReference>
<dbReference type="Proteomes" id="UP000178606">
    <property type="component" value="Unassembled WGS sequence"/>
</dbReference>
<evidence type="ECO:0000313" key="6">
    <source>
        <dbReference type="EMBL" id="OGG49116.1"/>
    </source>
</evidence>
<dbReference type="AlphaFoldDB" id="A0A1F6CIP4"/>
<feature type="domain" description="ABC transporter" evidence="5">
    <location>
        <begin position="7"/>
        <end position="242"/>
    </location>
</feature>
<dbReference type="SUPFAM" id="SSF52540">
    <property type="entry name" value="P-loop containing nucleoside triphosphate hydrolases"/>
    <property type="match status" value="1"/>
</dbReference>
<dbReference type="PROSITE" id="PS50893">
    <property type="entry name" value="ABC_TRANSPORTER_2"/>
    <property type="match status" value="1"/>
</dbReference>
<evidence type="ECO:0000313" key="7">
    <source>
        <dbReference type="Proteomes" id="UP000178606"/>
    </source>
</evidence>
<dbReference type="PROSITE" id="PS00211">
    <property type="entry name" value="ABC_TRANSPORTER_1"/>
    <property type="match status" value="1"/>
</dbReference>
<evidence type="ECO:0000256" key="3">
    <source>
        <dbReference type="ARBA" id="ARBA00022840"/>
    </source>
</evidence>
<protein>
    <recommendedName>
        <fullName evidence="5">ABC transporter domain-containing protein</fullName>
    </recommendedName>
</protein>
<dbReference type="GO" id="GO:0016887">
    <property type="term" value="F:ATP hydrolysis activity"/>
    <property type="evidence" value="ECO:0007669"/>
    <property type="project" value="InterPro"/>
</dbReference>
<accession>A0A1F6CIP4</accession>
<name>A0A1F6CIP4_HANXR</name>
<dbReference type="Gene3D" id="3.40.50.300">
    <property type="entry name" value="P-loop containing nucleotide triphosphate hydrolases"/>
    <property type="match status" value="1"/>
</dbReference>
<dbReference type="InterPro" id="IPR003593">
    <property type="entry name" value="AAA+_ATPase"/>
</dbReference>
<evidence type="ECO:0000259" key="5">
    <source>
        <dbReference type="PROSITE" id="PS50893"/>
    </source>
</evidence>
<evidence type="ECO:0000256" key="2">
    <source>
        <dbReference type="ARBA" id="ARBA00022741"/>
    </source>
</evidence>
<dbReference type="PANTHER" id="PTHR42794">
    <property type="entry name" value="HEMIN IMPORT ATP-BINDING PROTEIN HMUV"/>
    <property type="match status" value="1"/>
</dbReference>
<sequence>MSRFPILCADGAGYAVHGRPLLSGVSVSFQAGDFAAVVGPNGSGKTTLLRLLAGVRRATSGAVLLEGRPITAFSRPELACRLSYLPQNTWTDFDVPVADAVGMGRLPYIGAWRAMRSEDLEAVEEAMRRVGIAHLASRTLPTLSGGERQRVFIARALAQGSAIFVLDEPTSALDVRHQLDLMEILAGLHAGGKTIIAAVHDLHLVWRFFPRAILIDQGRMTTDGPAKQALSSEAARAAFQVAVEGGVDGEVRFSRVQEEVRYL</sequence>
<comment type="caution">
    <text evidence="6">The sequence shown here is derived from an EMBL/GenBank/DDBJ whole genome shotgun (WGS) entry which is preliminary data.</text>
</comment>
<keyword evidence="1" id="KW-0813">Transport</keyword>